<dbReference type="EMBL" id="PJRQ01000024">
    <property type="protein sequence ID" value="PLR14935.1"/>
    <property type="molecule type" value="Genomic_DNA"/>
</dbReference>
<dbReference type="EMBL" id="CP026100">
    <property type="protein sequence ID" value="AYV49738.1"/>
    <property type="molecule type" value="Genomic_DNA"/>
</dbReference>
<proteinExistence type="predicted"/>
<reference evidence="1 4" key="2">
    <citation type="submission" date="2018-01" db="EMBL/GenBank/DDBJ databases">
        <title>Complete genome sequence of Caulobacter flavus RHGG3.</title>
        <authorList>
            <person name="Yang E."/>
        </authorList>
    </citation>
    <scope>NUCLEOTIDE SEQUENCE [LARGE SCALE GENOMIC DNA]</scope>
    <source>
        <strain evidence="1 4">RHGG3</strain>
    </source>
</reference>
<evidence type="ECO:0000313" key="3">
    <source>
        <dbReference type="Proteomes" id="UP000234483"/>
    </source>
</evidence>
<accession>A0A2N5CTG5</accession>
<gene>
    <name evidence="1" type="ORF">C1707_24435</name>
    <name evidence="2" type="ORF">CFHF_12490</name>
</gene>
<dbReference type="KEGG" id="cfh:C1707_24435"/>
<reference evidence="2 3" key="1">
    <citation type="submission" date="2017-12" db="EMBL/GenBank/DDBJ databases">
        <title>The genome sequence of Caulobacter flavus CGMCC1 15093.</title>
        <authorList>
            <person name="Gao J."/>
            <person name="Mao X."/>
            <person name="Sun J."/>
        </authorList>
    </citation>
    <scope>NUCLEOTIDE SEQUENCE [LARGE SCALE GENOMIC DNA]</scope>
    <source>
        <strain evidence="2 3">CGMCC1 15093</strain>
    </source>
</reference>
<name>A0A2N5CTG5_9CAUL</name>
<evidence type="ECO:0000313" key="4">
    <source>
        <dbReference type="Proteomes" id="UP000281192"/>
    </source>
</evidence>
<evidence type="ECO:0000313" key="2">
    <source>
        <dbReference type="EMBL" id="PLR14935.1"/>
    </source>
</evidence>
<dbReference type="Proteomes" id="UP000281192">
    <property type="component" value="Chromosome"/>
</dbReference>
<keyword evidence="4" id="KW-1185">Reference proteome</keyword>
<organism evidence="2 3">
    <name type="scientific">Caulobacter flavus</name>
    <dbReference type="NCBI Taxonomy" id="1679497"/>
    <lineage>
        <taxon>Bacteria</taxon>
        <taxon>Pseudomonadati</taxon>
        <taxon>Pseudomonadota</taxon>
        <taxon>Alphaproteobacteria</taxon>
        <taxon>Caulobacterales</taxon>
        <taxon>Caulobacteraceae</taxon>
        <taxon>Caulobacter</taxon>
    </lineage>
</organism>
<dbReference type="AlphaFoldDB" id="A0A2N5CTG5"/>
<evidence type="ECO:0000313" key="1">
    <source>
        <dbReference type="EMBL" id="AYV49738.1"/>
    </source>
</evidence>
<protein>
    <submittedName>
        <fullName evidence="2">Uncharacterized protein</fullName>
    </submittedName>
</protein>
<sequence length="116" mass="11845">MSRVRTWRDLLHALGRTLAATSAIILTLLAVTLSSASPRDPGRVAAVFPPWWTPARAAGAATSAGDISGAGAVPFILILRGDPATLGARLRAAGALVLLDPDAAGVCAKTVLEPRP</sequence>
<dbReference type="Proteomes" id="UP000234483">
    <property type="component" value="Unassembled WGS sequence"/>
</dbReference>